<dbReference type="AlphaFoldDB" id="A0A7S3Q5B1"/>
<evidence type="ECO:0000256" key="2">
    <source>
        <dbReference type="ARBA" id="ARBA00022786"/>
    </source>
</evidence>
<evidence type="ECO:0000256" key="3">
    <source>
        <dbReference type="SAM" id="SignalP"/>
    </source>
</evidence>
<dbReference type="Pfam" id="PF12014">
    <property type="entry name" value="Cyclin_D1_bind"/>
    <property type="match status" value="1"/>
</dbReference>
<organism evidence="4">
    <name type="scientific">Chaetoceros debilis</name>
    <dbReference type="NCBI Taxonomy" id="122233"/>
    <lineage>
        <taxon>Eukaryota</taxon>
        <taxon>Sar</taxon>
        <taxon>Stramenopiles</taxon>
        <taxon>Ochrophyta</taxon>
        <taxon>Bacillariophyta</taxon>
        <taxon>Coscinodiscophyceae</taxon>
        <taxon>Chaetocerotophycidae</taxon>
        <taxon>Chaetocerotales</taxon>
        <taxon>Chaetocerotaceae</taxon>
        <taxon>Chaetoceros</taxon>
    </lineage>
</organism>
<evidence type="ECO:0000256" key="1">
    <source>
        <dbReference type="ARBA" id="ARBA00004906"/>
    </source>
</evidence>
<feature type="chain" id="PRO_5030793780" evidence="3">
    <location>
        <begin position="28"/>
        <end position="384"/>
    </location>
</feature>
<dbReference type="InterPro" id="IPR045048">
    <property type="entry name" value="FBXO31/39"/>
</dbReference>
<keyword evidence="3" id="KW-0732">Signal</keyword>
<keyword evidence="2" id="KW-0833">Ubl conjugation pathway</keyword>
<sequence>MLSTGFLLNAKFFACILVSIQVYSVSSFAPQRCSNAIPRRSFARRRIFEMHLKIDDSSEDPRQLEFDLSDLPQPTDIRKQRFLREEENRERYAQYGNDLWELRNLLKDLSKKLIDSIAIGADNVKEVRQEIWETEQKDANIVYGLELDAMDKALEEEREDDAREHRNNARNARDQLIYFNYEGLWVGKYGDYGFELVNITYTGDTLIARKVTDDSTVPAGEITFQADLAPPRHSKSLSKSLPNIKLSETASKRWGTTELKRFEGLGQVAEEGFVKSQWLEGQMVLINEENFSFAWLPINYQIFFGRPSPELQLKMLEEAEKKKVDVMNNIMQQGIDTLSFENADVEKDYVVKCFDATRNAIEDGLIDDYSESCIFVEEDACCFE</sequence>
<evidence type="ECO:0000313" key="4">
    <source>
        <dbReference type="EMBL" id="CAE0466188.1"/>
    </source>
</evidence>
<reference evidence="4" key="1">
    <citation type="submission" date="2021-01" db="EMBL/GenBank/DDBJ databases">
        <authorList>
            <person name="Corre E."/>
            <person name="Pelletier E."/>
            <person name="Niang G."/>
            <person name="Scheremetjew M."/>
            <person name="Finn R."/>
            <person name="Kale V."/>
            <person name="Holt S."/>
            <person name="Cochrane G."/>
            <person name="Meng A."/>
            <person name="Brown T."/>
            <person name="Cohen L."/>
        </authorList>
    </citation>
    <scope>NUCLEOTIDE SEQUENCE</scope>
    <source>
        <strain evidence="4">MM31A-1</strain>
    </source>
</reference>
<name>A0A7S3Q5B1_9STRA</name>
<dbReference type="GO" id="GO:0016567">
    <property type="term" value="P:protein ubiquitination"/>
    <property type="evidence" value="ECO:0007669"/>
    <property type="project" value="UniProtKB-UniPathway"/>
</dbReference>
<gene>
    <name evidence="4" type="ORF">CDEB00056_LOCUS11040</name>
</gene>
<dbReference type="UniPathway" id="UPA00143"/>
<feature type="signal peptide" evidence="3">
    <location>
        <begin position="1"/>
        <end position="27"/>
    </location>
</feature>
<comment type="pathway">
    <text evidence="1">Protein modification; protein ubiquitination.</text>
</comment>
<proteinExistence type="predicted"/>
<dbReference type="EMBL" id="HBIO01014273">
    <property type="protein sequence ID" value="CAE0466188.1"/>
    <property type="molecule type" value="Transcribed_RNA"/>
</dbReference>
<dbReference type="PANTHER" id="PTHR10706">
    <property type="entry name" value="F-BOX FAMILY PROTEIN"/>
    <property type="match status" value="1"/>
</dbReference>
<protein>
    <submittedName>
        <fullName evidence="4">Uncharacterized protein</fullName>
    </submittedName>
</protein>
<accession>A0A7S3Q5B1</accession>
<dbReference type="PANTHER" id="PTHR10706:SF130">
    <property type="entry name" value="F-BOX ONLY PROTEIN 31"/>
    <property type="match status" value="1"/>
</dbReference>